<keyword evidence="1" id="KW-0472">Membrane</keyword>
<proteinExistence type="predicted"/>
<name>A0ABT3QSK1_9HYPH</name>
<organism evidence="2 3">
    <name type="scientific">Ochrobactrum chromiisoli</name>
    <dbReference type="NCBI Taxonomy" id="2993941"/>
    <lineage>
        <taxon>Bacteria</taxon>
        <taxon>Pseudomonadati</taxon>
        <taxon>Pseudomonadota</taxon>
        <taxon>Alphaproteobacteria</taxon>
        <taxon>Hyphomicrobiales</taxon>
        <taxon>Brucellaceae</taxon>
        <taxon>Brucella/Ochrobactrum group</taxon>
        <taxon>Ochrobactrum</taxon>
    </lineage>
</organism>
<feature type="transmembrane region" description="Helical" evidence="1">
    <location>
        <begin position="240"/>
        <end position="260"/>
    </location>
</feature>
<keyword evidence="1" id="KW-1133">Transmembrane helix</keyword>
<keyword evidence="1" id="KW-0812">Transmembrane</keyword>
<dbReference type="EMBL" id="JAPHAV010000012">
    <property type="protein sequence ID" value="MCX2698601.1"/>
    <property type="molecule type" value="Genomic_DNA"/>
</dbReference>
<gene>
    <name evidence="2" type="ORF">OPR82_17875</name>
</gene>
<evidence type="ECO:0000313" key="3">
    <source>
        <dbReference type="Proteomes" id="UP001301216"/>
    </source>
</evidence>
<dbReference type="Proteomes" id="UP001301216">
    <property type="component" value="Unassembled WGS sequence"/>
</dbReference>
<sequence length="284" mass="33368">MGISAGLRQFAMRRVIQMALVKRGGPKIPTSGDEARENDIYLLYLLDSAGVARFLVYDLVGDQVHGKWSLDGQNFTEKRSLEISELAEFQPWIQHYYRGWTFYTIGLPKFLLYRWTCRPWIQVTYDRYMQSRFNKRELPRQDRMKVLRYILAETVKDRAFQTHPTSLLTHFYTVRWVHRSDKEELMTYYTLLLGSMKEAQDLEETQHHGYKLRPQALNTITSFDLEEQRHTDNQNTQNRIFWLTVVLIVVGIVQAGAVAYDTWWKSPDTFTGTIGGQAIDLIQK</sequence>
<accession>A0ABT3QSK1</accession>
<protein>
    <submittedName>
        <fullName evidence="2">Uncharacterized protein</fullName>
    </submittedName>
</protein>
<reference evidence="2 3" key="1">
    <citation type="submission" date="2022-11" db="EMBL/GenBank/DDBJ databases">
        <title>Brucella sp. YY2X, whole genome shotgun sequencing project.</title>
        <authorList>
            <person name="Yang Y."/>
        </authorList>
    </citation>
    <scope>NUCLEOTIDE SEQUENCE [LARGE SCALE GENOMIC DNA]</scope>
    <source>
        <strain evidence="2 3">YY2X</strain>
    </source>
</reference>
<keyword evidence="3" id="KW-1185">Reference proteome</keyword>
<evidence type="ECO:0000256" key="1">
    <source>
        <dbReference type="SAM" id="Phobius"/>
    </source>
</evidence>
<comment type="caution">
    <text evidence="2">The sequence shown here is derived from an EMBL/GenBank/DDBJ whole genome shotgun (WGS) entry which is preliminary data.</text>
</comment>
<evidence type="ECO:0000313" key="2">
    <source>
        <dbReference type="EMBL" id="MCX2698601.1"/>
    </source>
</evidence>
<dbReference type="RefSeq" id="WP_113533299.1">
    <property type="nucleotide sequence ID" value="NZ_JAPHAV010000012.1"/>
</dbReference>